<evidence type="ECO:0000313" key="2">
    <source>
        <dbReference type="Proteomes" id="UP000886520"/>
    </source>
</evidence>
<accession>A0A9D4UTJ8</accession>
<reference evidence="1" key="1">
    <citation type="submission" date="2021-01" db="EMBL/GenBank/DDBJ databases">
        <title>Adiantum capillus-veneris genome.</title>
        <authorList>
            <person name="Fang Y."/>
            <person name="Liao Q."/>
        </authorList>
    </citation>
    <scope>NUCLEOTIDE SEQUENCE</scope>
    <source>
        <strain evidence="1">H3</strain>
        <tissue evidence="1">Leaf</tissue>
    </source>
</reference>
<dbReference type="InterPro" id="IPR042264">
    <property type="entry name" value="DPH1/DPH2_2"/>
</dbReference>
<keyword evidence="2" id="KW-1185">Reference proteome</keyword>
<protein>
    <submittedName>
        <fullName evidence="1">Uncharacterized protein</fullName>
    </submittedName>
</protein>
<dbReference type="AlphaFoldDB" id="A0A9D4UTJ8"/>
<dbReference type="OrthoDB" id="1649088at2759"/>
<comment type="caution">
    <text evidence="1">The sequence shown here is derived from an EMBL/GenBank/DDBJ whole genome shotgun (WGS) entry which is preliminary data.</text>
</comment>
<gene>
    <name evidence="1" type="ORF">GOP47_0011856</name>
</gene>
<dbReference type="Proteomes" id="UP000886520">
    <property type="component" value="Chromosome 11"/>
</dbReference>
<dbReference type="Gene3D" id="3.40.50.11850">
    <property type="entry name" value="Diphthamide synthesis DPH1/DPH2 domain 2"/>
    <property type="match status" value="1"/>
</dbReference>
<organism evidence="1 2">
    <name type="scientific">Adiantum capillus-veneris</name>
    <name type="common">Maidenhair fern</name>
    <dbReference type="NCBI Taxonomy" id="13818"/>
    <lineage>
        <taxon>Eukaryota</taxon>
        <taxon>Viridiplantae</taxon>
        <taxon>Streptophyta</taxon>
        <taxon>Embryophyta</taxon>
        <taxon>Tracheophyta</taxon>
        <taxon>Polypodiopsida</taxon>
        <taxon>Polypodiidae</taxon>
        <taxon>Polypodiales</taxon>
        <taxon>Pteridineae</taxon>
        <taxon>Pteridaceae</taxon>
        <taxon>Vittarioideae</taxon>
        <taxon>Adiantum</taxon>
    </lineage>
</organism>
<evidence type="ECO:0000313" key="1">
    <source>
        <dbReference type="EMBL" id="KAI5073843.1"/>
    </source>
</evidence>
<sequence length="105" mass="10474">MVEVGPLALKATAAGQLGRPGASCGSKYPSPSILPSKLCLAGDPYGFPASCDTEEKIALAGTIQFGPAVHAAKVALGAHFANVLVPQAKPISGGEVLSCLVDLST</sequence>
<proteinExistence type="predicted"/>
<name>A0A9D4UTJ8_ADICA</name>
<dbReference type="EMBL" id="JABFUD020000011">
    <property type="protein sequence ID" value="KAI5073843.1"/>
    <property type="molecule type" value="Genomic_DNA"/>
</dbReference>